<protein>
    <submittedName>
        <fullName evidence="1">Uncharacterized protein</fullName>
    </submittedName>
</protein>
<evidence type="ECO:0000313" key="2">
    <source>
        <dbReference type="Proteomes" id="UP000280834"/>
    </source>
</evidence>
<gene>
    <name evidence="1" type="ORF">BTMF_LOCUS11554</name>
</gene>
<dbReference type="AlphaFoldDB" id="A0A3P7YQJ0"/>
<keyword evidence="2" id="KW-1185">Reference proteome</keyword>
<reference evidence="1 2" key="1">
    <citation type="submission" date="2018-11" db="EMBL/GenBank/DDBJ databases">
        <authorList>
            <consortium name="Pathogen Informatics"/>
        </authorList>
    </citation>
    <scope>NUCLEOTIDE SEQUENCE [LARGE SCALE GENOMIC DNA]</scope>
</reference>
<organism evidence="1 2">
    <name type="scientific">Brugia timori</name>
    <dbReference type="NCBI Taxonomy" id="42155"/>
    <lineage>
        <taxon>Eukaryota</taxon>
        <taxon>Metazoa</taxon>
        <taxon>Ecdysozoa</taxon>
        <taxon>Nematoda</taxon>
        <taxon>Chromadorea</taxon>
        <taxon>Rhabditida</taxon>
        <taxon>Spirurina</taxon>
        <taxon>Spiruromorpha</taxon>
        <taxon>Filarioidea</taxon>
        <taxon>Onchocercidae</taxon>
        <taxon>Brugia</taxon>
    </lineage>
</organism>
<accession>A0A3P7YQJ0</accession>
<sequence length="45" mass="5269">MPPSFYGPLKNGIDYTKSYVNLYDYCTCDACYSVSCYWQFDVFIS</sequence>
<proteinExistence type="predicted"/>
<evidence type="ECO:0000313" key="1">
    <source>
        <dbReference type="EMBL" id="VDO39465.1"/>
    </source>
</evidence>
<name>A0A3P7YQJ0_9BILA</name>
<dbReference type="Proteomes" id="UP000280834">
    <property type="component" value="Unassembled WGS sequence"/>
</dbReference>
<dbReference type="EMBL" id="UZAG01018408">
    <property type="protein sequence ID" value="VDO39465.1"/>
    <property type="molecule type" value="Genomic_DNA"/>
</dbReference>